<dbReference type="AlphaFoldDB" id="A0A8T2QZL7"/>
<evidence type="ECO:0000256" key="8">
    <source>
        <dbReference type="SAM" id="Phobius"/>
    </source>
</evidence>
<evidence type="ECO:0000256" key="4">
    <source>
        <dbReference type="ARBA" id="ARBA00022970"/>
    </source>
</evidence>
<comment type="subcellular location">
    <subcellularLocation>
        <location evidence="1">Membrane</location>
    </subcellularLocation>
</comment>
<feature type="transmembrane region" description="Helical" evidence="8">
    <location>
        <begin position="183"/>
        <end position="203"/>
    </location>
</feature>
<proteinExistence type="predicted"/>
<evidence type="ECO:0000256" key="2">
    <source>
        <dbReference type="ARBA" id="ARBA00022448"/>
    </source>
</evidence>
<accession>A0A8T2QZL7</accession>
<dbReference type="GO" id="GO:0006865">
    <property type="term" value="P:amino acid transport"/>
    <property type="evidence" value="ECO:0007669"/>
    <property type="project" value="UniProtKB-KW"/>
</dbReference>
<evidence type="ECO:0000256" key="5">
    <source>
        <dbReference type="ARBA" id="ARBA00022989"/>
    </source>
</evidence>
<feature type="domain" description="Amino acid transporter transmembrane" evidence="9">
    <location>
        <begin position="152"/>
        <end position="261"/>
    </location>
</feature>
<dbReference type="InterPro" id="IPR013057">
    <property type="entry name" value="AA_transpt_TM"/>
</dbReference>
<organism evidence="10 11">
    <name type="scientific">Ceratopteris richardii</name>
    <name type="common">Triangle waterfern</name>
    <dbReference type="NCBI Taxonomy" id="49495"/>
    <lineage>
        <taxon>Eukaryota</taxon>
        <taxon>Viridiplantae</taxon>
        <taxon>Streptophyta</taxon>
        <taxon>Embryophyta</taxon>
        <taxon>Tracheophyta</taxon>
        <taxon>Polypodiopsida</taxon>
        <taxon>Polypodiidae</taxon>
        <taxon>Polypodiales</taxon>
        <taxon>Pteridineae</taxon>
        <taxon>Pteridaceae</taxon>
        <taxon>Parkerioideae</taxon>
        <taxon>Ceratopteris</taxon>
    </lineage>
</organism>
<keyword evidence="5 8" id="KW-1133">Transmembrane helix</keyword>
<keyword evidence="11" id="KW-1185">Reference proteome</keyword>
<evidence type="ECO:0000256" key="1">
    <source>
        <dbReference type="ARBA" id="ARBA00004370"/>
    </source>
</evidence>
<evidence type="ECO:0000256" key="7">
    <source>
        <dbReference type="SAM" id="MobiDB-lite"/>
    </source>
</evidence>
<name>A0A8T2QZL7_CERRI</name>
<comment type="caution">
    <text evidence="10">The sequence shown here is derived from an EMBL/GenBank/DDBJ whole genome shotgun (WGS) entry which is preliminary data.</text>
</comment>
<evidence type="ECO:0000259" key="9">
    <source>
        <dbReference type="Pfam" id="PF01490"/>
    </source>
</evidence>
<keyword evidence="3 8" id="KW-0812">Transmembrane</keyword>
<sequence>MPEFSSSTLEGLRSMEKPAHRGEPRFDFTQLENQEDLEEQMKYISSASSVRTIHWPQSYERSMDLYSRSPPSVTGSNLLVPSEEKLQQHSSYHSHRVPKHNVSDVMLALLDDRGFEWSKKEPYEGASEVYEPQPEFQGQYVQDGDDNLQIGKSSLIQAIMNGVNALAGVGVLSTPYAVSQDGWIGLCFLLTFALVFCYTGFLLRRCLDLFPFLAGYPDVGQAAFGRLGRVLVSAFLYCELYAVAVEFLIMEGDKLSQLFPFSSVPQRSDL</sequence>
<keyword evidence="4" id="KW-0029">Amino-acid transport</keyword>
<dbReference type="EMBL" id="CM035436">
    <property type="protein sequence ID" value="KAH7289024.1"/>
    <property type="molecule type" value="Genomic_DNA"/>
</dbReference>
<keyword evidence="2" id="KW-0813">Transport</keyword>
<evidence type="ECO:0000313" key="10">
    <source>
        <dbReference type="EMBL" id="KAH7289024.1"/>
    </source>
</evidence>
<feature type="compositionally biased region" description="Basic and acidic residues" evidence="7">
    <location>
        <begin position="13"/>
        <end position="26"/>
    </location>
</feature>
<feature type="region of interest" description="Disordered" evidence="7">
    <location>
        <begin position="1"/>
        <end position="26"/>
    </location>
</feature>
<reference evidence="10" key="1">
    <citation type="submission" date="2021-08" db="EMBL/GenBank/DDBJ databases">
        <title>WGS assembly of Ceratopteris richardii.</title>
        <authorList>
            <person name="Marchant D.B."/>
            <person name="Chen G."/>
            <person name="Jenkins J."/>
            <person name="Shu S."/>
            <person name="Leebens-Mack J."/>
            <person name="Grimwood J."/>
            <person name="Schmutz J."/>
            <person name="Soltis P."/>
            <person name="Soltis D."/>
            <person name="Chen Z.-H."/>
        </authorList>
    </citation>
    <scope>NUCLEOTIDE SEQUENCE</scope>
    <source>
        <strain evidence="10">Whitten #5841</strain>
        <tissue evidence="10">Leaf</tissue>
    </source>
</reference>
<dbReference type="PANTHER" id="PTHR48017">
    <property type="entry name" value="OS05G0424000 PROTEIN-RELATED"/>
    <property type="match status" value="1"/>
</dbReference>
<keyword evidence="6 8" id="KW-0472">Membrane</keyword>
<evidence type="ECO:0000256" key="3">
    <source>
        <dbReference type="ARBA" id="ARBA00022692"/>
    </source>
</evidence>
<evidence type="ECO:0000313" key="11">
    <source>
        <dbReference type="Proteomes" id="UP000825935"/>
    </source>
</evidence>
<gene>
    <name evidence="10" type="ORF">KP509_31G054400</name>
</gene>
<evidence type="ECO:0000256" key="6">
    <source>
        <dbReference type="ARBA" id="ARBA00023136"/>
    </source>
</evidence>
<dbReference type="Proteomes" id="UP000825935">
    <property type="component" value="Chromosome 31"/>
</dbReference>
<dbReference type="GO" id="GO:0016020">
    <property type="term" value="C:membrane"/>
    <property type="evidence" value="ECO:0007669"/>
    <property type="project" value="UniProtKB-SubCell"/>
</dbReference>
<feature type="transmembrane region" description="Helical" evidence="8">
    <location>
        <begin position="230"/>
        <end position="250"/>
    </location>
</feature>
<dbReference type="Pfam" id="PF01490">
    <property type="entry name" value="Aa_trans"/>
    <property type="match status" value="1"/>
</dbReference>
<dbReference type="OrthoDB" id="655540at2759"/>
<protein>
    <recommendedName>
        <fullName evidence="9">Amino acid transporter transmembrane domain-containing protein</fullName>
    </recommendedName>
</protein>